<organism evidence="2 3">
    <name type="scientific">Brevundimonas vesicularis</name>
    <name type="common">Pseudomonas vesicularis</name>
    <dbReference type="NCBI Taxonomy" id="41276"/>
    <lineage>
        <taxon>Bacteria</taxon>
        <taxon>Pseudomonadati</taxon>
        <taxon>Pseudomonadota</taxon>
        <taxon>Alphaproteobacteria</taxon>
        <taxon>Caulobacterales</taxon>
        <taxon>Caulobacteraceae</taxon>
        <taxon>Brevundimonas</taxon>
    </lineage>
</organism>
<feature type="transmembrane region" description="Helical" evidence="1">
    <location>
        <begin position="84"/>
        <end position="103"/>
    </location>
</feature>
<proteinExistence type="predicted"/>
<feature type="transmembrane region" description="Helical" evidence="1">
    <location>
        <begin position="21"/>
        <end position="44"/>
    </location>
</feature>
<dbReference type="GeneID" id="34014450"/>
<evidence type="ECO:0000313" key="2">
    <source>
        <dbReference type="EMBL" id="ASE39312.1"/>
    </source>
</evidence>
<dbReference type="EMBL" id="CP022048">
    <property type="protein sequence ID" value="ASE39312.1"/>
    <property type="molecule type" value="Genomic_DNA"/>
</dbReference>
<accession>A0A1Z3U7V2</accession>
<keyword evidence="1" id="KW-0812">Transmembrane</keyword>
<keyword evidence="1" id="KW-0472">Membrane</keyword>
<dbReference type="RefSeq" id="WP_050771603.1">
    <property type="nucleotide sequence ID" value="NZ_CP022048.2"/>
</dbReference>
<dbReference type="Proteomes" id="UP000197050">
    <property type="component" value="Chromosome"/>
</dbReference>
<dbReference type="AlphaFoldDB" id="A0A1Z3U7V2"/>
<gene>
    <name evidence="2" type="ORF">CEP68_07250</name>
</gene>
<feature type="transmembrane region" description="Helical" evidence="1">
    <location>
        <begin position="115"/>
        <end position="134"/>
    </location>
</feature>
<reference evidence="3" key="1">
    <citation type="submission" date="2017-06" db="EMBL/GenBank/DDBJ databases">
        <title>FDA dAtabase for Regulatory Grade micrObial Sequences (FDA-ARGOS): Supporting development and validation of Infectious Disease Dx tests.</title>
        <authorList>
            <person name="Minogue T."/>
            <person name="Wolcott M."/>
            <person name="Wasieloski L."/>
            <person name="Aguilar W."/>
            <person name="Moore D."/>
            <person name="Tallon L."/>
            <person name="Sadzewicz L."/>
            <person name="Sengamalay N."/>
            <person name="Ott S."/>
            <person name="Godinez A."/>
            <person name="Nagaraj S."/>
            <person name="Nadendla S."/>
            <person name="Geyer C."/>
            <person name="Sichtig H."/>
        </authorList>
    </citation>
    <scope>NUCLEOTIDE SEQUENCE [LARGE SCALE GENOMIC DNA]</scope>
    <source>
        <strain evidence="3">FDAARGOS_289</strain>
    </source>
</reference>
<sequence length="168" mass="17521">MHFLARLQLRRGLQVRQRHPAYRRIMIAVIAVNCAAFMAIASGVSLQGSAPPGRQCAQLPGRRATYGISLAVIGRSVAVQSGAANGQGASLVALVLLFLSYAISRATSGAPSRGITGLGPLGFFANALAGLLLVSHCAGDANVRSLWLCARNDLTQSLASRRPAERSG</sequence>
<evidence type="ECO:0000256" key="1">
    <source>
        <dbReference type="SAM" id="Phobius"/>
    </source>
</evidence>
<name>A0A1Z3U7V2_BREVE</name>
<keyword evidence="1" id="KW-1133">Transmembrane helix</keyword>
<evidence type="ECO:0000313" key="3">
    <source>
        <dbReference type="Proteomes" id="UP000197050"/>
    </source>
</evidence>
<dbReference type="KEGG" id="bvc:CEP68_07250"/>
<protein>
    <submittedName>
        <fullName evidence="2">Uncharacterized protein</fullName>
    </submittedName>
</protein>